<organism evidence="2 3">
    <name type="scientific">Natronobacterium texcoconense</name>
    <dbReference type="NCBI Taxonomy" id="1095778"/>
    <lineage>
        <taxon>Archaea</taxon>
        <taxon>Methanobacteriati</taxon>
        <taxon>Methanobacteriota</taxon>
        <taxon>Stenosarchaea group</taxon>
        <taxon>Halobacteria</taxon>
        <taxon>Halobacteriales</taxon>
        <taxon>Natrialbaceae</taxon>
        <taxon>Natronobacterium</taxon>
    </lineage>
</organism>
<dbReference type="InterPro" id="IPR021122">
    <property type="entry name" value="RNA_ligase_dom_REL/Rnl2"/>
</dbReference>
<dbReference type="Proteomes" id="UP000198848">
    <property type="component" value="Unassembled WGS sequence"/>
</dbReference>
<dbReference type="STRING" id="1095778.SAMN04489842_2895"/>
<feature type="domain" description="RNA ligase" evidence="1">
    <location>
        <begin position="23"/>
        <end position="182"/>
    </location>
</feature>
<accession>A0A1H1HN19</accession>
<dbReference type="Pfam" id="PF09414">
    <property type="entry name" value="RNA_ligase"/>
    <property type="match status" value="1"/>
</dbReference>
<dbReference type="Gene3D" id="3.30.470.30">
    <property type="entry name" value="DNA ligase/mRNA capping enzyme"/>
    <property type="match status" value="1"/>
</dbReference>
<dbReference type="AlphaFoldDB" id="A0A1H1HN19"/>
<dbReference type="SUPFAM" id="SSF56091">
    <property type="entry name" value="DNA ligase/mRNA capping enzyme, catalytic domain"/>
    <property type="match status" value="1"/>
</dbReference>
<reference evidence="3" key="1">
    <citation type="submission" date="2016-10" db="EMBL/GenBank/DDBJ databases">
        <authorList>
            <person name="Varghese N."/>
            <person name="Submissions S."/>
        </authorList>
    </citation>
    <scope>NUCLEOTIDE SEQUENCE [LARGE SCALE GENOMIC DNA]</scope>
    <source>
        <strain evidence="3">DSM 24767</strain>
    </source>
</reference>
<protein>
    <recommendedName>
        <fullName evidence="1">RNA ligase domain-containing protein</fullName>
    </recommendedName>
</protein>
<evidence type="ECO:0000313" key="3">
    <source>
        <dbReference type="Proteomes" id="UP000198848"/>
    </source>
</evidence>
<dbReference type="OrthoDB" id="326212at2157"/>
<keyword evidence="3" id="KW-1185">Reference proteome</keyword>
<proteinExistence type="predicted"/>
<gene>
    <name evidence="2" type="ORF">SAMN04489842_2895</name>
</gene>
<sequence length="283" mass="32408">MKAYPAIPSVDAAPSDLFEEGHLWLLEKIDGAHLRFQLQKSGLVRFGDRNRVYDDPDDVPEPYQHAVRHVRENLDREALRNAVDDVEDVVFFGEATSYRTIDYDWERMPSFLGVDVWSADAETFRPPDAVQAIFDGIGLESVNVFEQERRARDFDPGSYAIPQSAWYDGPAEGVVIRDKRGRRAKLLHPDFGDADELTPFDTSTEELAARYTTRSRLEKLATRLEDADRPVTFETLYERVLEDILREAHRRLDHGESSVELDEFRSEVGALTRAFLEDRSNGT</sequence>
<evidence type="ECO:0000259" key="1">
    <source>
        <dbReference type="Pfam" id="PF09414"/>
    </source>
</evidence>
<dbReference type="EMBL" id="FNLC01000003">
    <property type="protein sequence ID" value="SDR26773.1"/>
    <property type="molecule type" value="Genomic_DNA"/>
</dbReference>
<name>A0A1H1HN19_NATTX</name>
<dbReference type="RefSeq" id="WP_090383202.1">
    <property type="nucleotide sequence ID" value="NZ_FNLC01000003.1"/>
</dbReference>
<evidence type="ECO:0000313" key="2">
    <source>
        <dbReference type="EMBL" id="SDR26773.1"/>
    </source>
</evidence>